<feature type="compositionally biased region" description="Gly residues" evidence="5">
    <location>
        <begin position="393"/>
        <end position="403"/>
    </location>
</feature>
<dbReference type="InterPro" id="IPR039751">
    <property type="entry name" value="HERPUD1/2"/>
</dbReference>
<accession>A0A0F7SW84</accession>
<dbReference type="GO" id="GO:0016020">
    <property type="term" value="C:membrane"/>
    <property type="evidence" value="ECO:0007669"/>
    <property type="project" value="UniProtKB-SubCell"/>
</dbReference>
<feature type="domain" description="Ubiquitin-like" evidence="6">
    <location>
        <begin position="1"/>
        <end position="63"/>
    </location>
</feature>
<dbReference type="Gene3D" id="3.10.20.90">
    <property type="entry name" value="Phosphatidylinositol 3-kinase Catalytic Subunit, Chain A, domain 1"/>
    <property type="match status" value="1"/>
</dbReference>
<evidence type="ECO:0000313" key="7">
    <source>
        <dbReference type="EMBL" id="CED84860.1"/>
    </source>
</evidence>
<dbReference type="SUPFAM" id="SSF54236">
    <property type="entry name" value="Ubiquitin-like"/>
    <property type="match status" value="1"/>
</dbReference>
<evidence type="ECO:0000256" key="2">
    <source>
        <dbReference type="ARBA" id="ARBA00022692"/>
    </source>
</evidence>
<comment type="subcellular location">
    <subcellularLocation>
        <location evidence="1">Membrane</location>
    </subcellularLocation>
</comment>
<dbReference type="EMBL" id="LN483166">
    <property type="protein sequence ID" value="CED84860.1"/>
    <property type="molecule type" value="Genomic_DNA"/>
</dbReference>
<dbReference type="InterPro" id="IPR029071">
    <property type="entry name" value="Ubiquitin-like_domsf"/>
</dbReference>
<evidence type="ECO:0000259" key="6">
    <source>
        <dbReference type="PROSITE" id="PS50053"/>
    </source>
</evidence>
<feature type="compositionally biased region" description="Polar residues" evidence="5">
    <location>
        <begin position="94"/>
        <end position="111"/>
    </location>
</feature>
<feature type="region of interest" description="Disordered" evidence="5">
    <location>
        <begin position="89"/>
        <end position="111"/>
    </location>
</feature>
<feature type="region of interest" description="Disordered" evidence="5">
    <location>
        <begin position="389"/>
        <end position="416"/>
    </location>
</feature>
<evidence type="ECO:0000256" key="3">
    <source>
        <dbReference type="ARBA" id="ARBA00022989"/>
    </source>
</evidence>
<evidence type="ECO:0000256" key="4">
    <source>
        <dbReference type="ARBA" id="ARBA00023136"/>
    </source>
</evidence>
<keyword evidence="3" id="KW-1133">Transmembrane helix</keyword>
<keyword evidence="4" id="KW-0472">Membrane</keyword>
<dbReference type="InterPro" id="IPR000626">
    <property type="entry name" value="Ubiquitin-like_dom"/>
</dbReference>
<dbReference type="PANTHER" id="PTHR12943">
    <property type="entry name" value="HOMOCYSTEINE-RESPONSIVE ENDOPLASMIC RETICULUM-RESIDENT UNIQUITIN-LIKE DOMAIN HERPUD PROTEIN FAMILY MEMBER"/>
    <property type="match status" value="1"/>
</dbReference>
<reference evidence="7" key="1">
    <citation type="submission" date="2014-08" db="EMBL/GenBank/DDBJ databases">
        <authorList>
            <person name="Sharma Rahul"/>
            <person name="Thines Marco"/>
        </authorList>
    </citation>
    <scope>NUCLEOTIDE SEQUENCE</scope>
</reference>
<dbReference type="GO" id="GO:0030968">
    <property type="term" value="P:endoplasmic reticulum unfolded protein response"/>
    <property type="evidence" value="ECO:0007669"/>
    <property type="project" value="TreeGrafter"/>
</dbReference>
<evidence type="ECO:0000256" key="5">
    <source>
        <dbReference type="SAM" id="MobiDB-lite"/>
    </source>
</evidence>
<feature type="compositionally biased region" description="Low complexity" evidence="5">
    <location>
        <begin position="511"/>
        <end position="525"/>
    </location>
</feature>
<keyword evidence="2" id="KW-0812">Transmembrane</keyword>
<dbReference type="PROSITE" id="PS50053">
    <property type="entry name" value="UBIQUITIN_2"/>
    <property type="match status" value="1"/>
</dbReference>
<evidence type="ECO:0000256" key="1">
    <source>
        <dbReference type="ARBA" id="ARBA00004370"/>
    </source>
</evidence>
<organism evidence="7">
    <name type="scientific">Phaffia rhodozyma</name>
    <name type="common">Yeast</name>
    <name type="synonym">Xanthophyllomyces dendrorhous</name>
    <dbReference type="NCBI Taxonomy" id="264483"/>
    <lineage>
        <taxon>Eukaryota</taxon>
        <taxon>Fungi</taxon>
        <taxon>Dikarya</taxon>
        <taxon>Basidiomycota</taxon>
        <taxon>Agaricomycotina</taxon>
        <taxon>Tremellomycetes</taxon>
        <taxon>Cystofilobasidiales</taxon>
        <taxon>Mrakiaceae</taxon>
        <taxon>Phaffia</taxon>
    </lineage>
</organism>
<protein>
    <submittedName>
        <fullName evidence="7">Ubiquitin domain</fullName>
    </submittedName>
</protein>
<dbReference type="AlphaFoldDB" id="A0A0F7SW84"/>
<feature type="region of interest" description="Disordered" evidence="5">
    <location>
        <begin position="509"/>
        <end position="537"/>
    </location>
</feature>
<proteinExistence type="predicted"/>
<sequence>MVVLHLLEPSATANQLQIRASPTDSINHIRSQIALRHPLSPSLDDIRLVRAGRLLADTETVQDVLGGVIGSGEEDTEGETHTIHLVLRPDGRASKTTPNRTGASSVGVSHSANMGNDDVSIALSGPSSSELAATPELSTGLPPFAADSYPYTSTAPIDPSFYRSITDALAFYTFESQSALFQFINVPTQSMNKWEDLSPPPVVPWDVARLVVHALVTNLGIESGLEGAGSEHRGRLEEWIGPEGGEWPIIIDDMPYQLSVPPLSTLSTAQRTALHSYLLYSSRQDILTNLLATHLYPSFPLSFSSHIEPTPTIPAAAPVAPGVSAEVRTRMIKAMILLGMNFVKYALVWYVFTREEDTMESIVWAVGLLGWWMYEGFLEIRRAQVGGDETRGGVAGGAGGAGRGSAPETRSGSADGESHTIFVLPVPPTPLHRVALIGLERESALLRFSSSSTPSETTSTEMLTSSGCLPLWLKVVLFPVLFVTSALPPLDAFRRSTLRRRENLIRERVGSLSPSPSLAESAPAPQDAHGQGQGQTRRTLPAGLSAQAKMFYHRVLDRGDRVDWAEEEEAQREILEREDRERRNREGDGDGGFWNFLL</sequence>
<name>A0A0F7SW84_PHARH</name>
<dbReference type="PANTHER" id="PTHR12943:SF27">
    <property type="entry name" value="HOMOCYSTEINE-INDUCED ENDOPLASMIC RETICULUM PROTEIN, ISOFORM A"/>
    <property type="match status" value="1"/>
</dbReference>